<comment type="function">
    <text evidence="4">Putative oxidoreductase.</text>
</comment>
<dbReference type="PRINTS" id="PR00081">
    <property type="entry name" value="GDHRDH"/>
</dbReference>
<dbReference type="GO" id="GO:0016491">
    <property type="term" value="F:oxidoreductase activity"/>
    <property type="evidence" value="ECO:0007669"/>
    <property type="project" value="UniProtKB-KW"/>
</dbReference>
<dbReference type="PROSITE" id="PS00061">
    <property type="entry name" value="ADH_SHORT"/>
    <property type="match status" value="1"/>
</dbReference>
<keyword evidence="3" id="KW-0560">Oxidoreductase</keyword>
<keyword evidence="6" id="KW-1185">Reference proteome</keyword>
<dbReference type="SUPFAM" id="SSF51735">
    <property type="entry name" value="NAD(P)-binding Rossmann-fold domains"/>
    <property type="match status" value="1"/>
</dbReference>
<evidence type="ECO:0000256" key="2">
    <source>
        <dbReference type="ARBA" id="ARBA00022857"/>
    </source>
</evidence>
<evidence type="ECO:0000256" key="4">
    <source>
        <dbReference type="ARBA" id="ARBA00037096"/>
    </source>
</evidence>
<dbReference type="AlphaFoldDB" id="A0A6A5VYR6"/>
<sequence length="273" mass="29548">MSSRINTILIVGGTTGIGEQLARRFYGLGKKVIITGRRQSGLAALAQELNGLETRQFDITNFATLPTHAAGILKDFPNLDAVLINAGIQKSFSFFDPTSIAPGEVEREMAANLIAPTLLVQAFAPHLLSLATKGTPATLFVTSSTLGLIPMGLWPTYSVTKAGVHALALTLRQQITFAGEEAKKKFNVVEIVPPYVDTGLDKEHRDATNAAQGEHAFPPMPLQEYIDQFFKALEETEKDGSLKKEIGVGTGALAIQTWRDSFGKVYEQWGMAT</sequence>
<keyword evidence="2" id="KW-0521">NADP</keyword>
<evidence type="ECO:0000256" key="3">
    <source>
        <dbReference type="ARBA" id="ARBA00023002"/>
    </source>
</evidence>
<protein>
    <submittedName>
        <fullName evidence="5">NAD(P)-binding protein</fullName>
    </submittedName>
</protein>
<dbReference type="OrthoDB" id="37659at2759"/>
<proteinExistence type="inferred from homology"/>
<evidence type="ECO:0000313" key="5">
    <source>
        <dbReference type="EMBL" id="KAF1978307.1"/>
    </source>
</evidence>
<organism evidence="5 6">
    <name type="scientific">Bimuria novae-zelandiae CBS 107.79</name>
    <dbReference type="NCBI Taxonomy" id="1447943"/>
    <lineage>
        <taxon>Eukaryota</taxon>
        <taxon>Fungi</taxon>
        <taxon>Dikarya</taxon>
        <taxon>Ascomycota</taxon>
        <taxon>Pezizomycotina</taxon>
        <taxon>Dothideomycetes</taxon>
        <taxon>Pleosporomycetidae</taxon>
        <taxon>Pleosporales</taxon>
        <taxon>Massarineae</taxon>
        <taxon>Didymosphaeriaceae</taxon>
        <taxon>Bimuria</taxon>
    </lineage>
</organism>
<dbReference type="GO" id="GO:0016020">
    <property type="term" value="C:membrane"/>
    <property type="evidence" value="ECO:0007669"/>
    <property type="project" value="TreeGrafter"/>
</dbReference>
<dbReference type="Gene3D" id="3.40.50.720">
    <property type="entry name" value="NAD(P)-binding Rossmann-like Domain"/>
    <property type="match status" value="1"/>
</dbReference>
<dbReference type="Pfam" id="PF00106">
    <property type="entry name" value="adh_short"/>
    <property type="match status" value="1"/>
</dbReference>
<dbReference type="EMBL" id="ML976660">
    <property type="protein sequence ID" value="KAF1978307.1"/>
    <property type="molecule type" value="Genomic_DNA"/>
</dbReference>
<dbReference type="InterPro" id="IPR002347">
    <property type="entry name" value="SDR_fam"/>
</dbReference>
<accession>A0A6A5VYR6</accession>
<dbReference type="Proteomes" id="UP000800036">
    <property type="component" value="Unassembled WGS sequence"/>
</dbReference>
<gene>
    <name evidence="5" type="ORF">BU23DRAFT_577227</name>
</gene>
<evidence type="ECO:0000256" key="1">
    <source>
        <dbReference type="ARBA" id="ARBA00006484"/>
    </source>
</evidence>
<comment type="similarity">
    <text evidence="1">Belongs to the short-chain dehydrogenases/reductases (SDR) family.</text>
</comment>
<dbReference type="InterPro" id="IPR020904">
    <property type="entry name" value="Sc_DH/Rdtase_CS"/>
</dbReference>
<evidence type="ECO:0000313" key="6">
    <source>
        <dbReference type="Proteomes" id="UP000800036"/>
    </source>
</evidence>
<dbReference type="PANTHER" id="PTHR44196">
    <property type="entry name" value="DEHYDROGENASE/REDUCTASE SDR FAMILY MEMBER 7B"/>
    <property type="match status" value="1"/>
</dbReference>
<reference evidence="5" key="1">
    <citation type="journal article" date="2020" name="Stud. Mycol.">
        <title>101 Dothideomycetes genomes: a test case for predicting lifestyles and emergence of pathogens.</title>
        <authorList>
            <person name="Haridas S."/>
            <person name="Albert R."/>
            <person name="Binder M."/>
            <person name="Bloem J."/>
            <person name="Labutti K."/>
            <person name="Salamov A."/>
            <person name="Andreopoulos B."/>
            <person name="Baker S."/>
            <person name="Barry K."/>
            <person name="Bills G."/>
            <person name="Bluhm B."/>
            <person name="Cannon C."/>
            <person name="Castanera R."/>
            <person name="Culley D."/>
            <person name="Daum C."/>
            <person name="Ezra D."/>
            <person name="Gonzalez J."/>
            <person name="Henrissat B."/>
            <person name="Kuo A."/>
            <person name="Liang C."/>
            <person name="Lipzen A."/>
            <person name="Lutzoni F."/>
            <person name="Magnuson J."/>
            <person name="Mondo S."/>
            <person name="Nolan M."/>
            <person name="Ohm R."/>
            <person name="Pangilinan J."/>
            <person name="Park H.-J."/>
            <person name="Ramirez L."/>
            <person name="Alfaro M."/>
            <person name="Sun H."/>
            <person name="Tritt A."/>
            <person name="Yoshinaga Y."/>
            <person name="Zwiers L.-H."/>
            <person name="Turgeon B."/>
            <person name="Goodwin S."/>
            <person name="Spatafora J."/>
            <person name="Crous P."/>
            <person name="Grigoriev I."/>
        </authorList>
    </citation>
    <scope>NUCLEOTIDE SEQUENCE</scope>
    <source>
        <strain evidence="5">CBS 107.79</strain>
    </source>
</reference>
<dbReference type="InterPro" id="IPR036291">
    <property type="entry name" value="NAD(P)-bd_dom_sf"/>
</dbReference>
<name>A0A6A5VYR6_9PLEO</name>
<dbReference type="PANTHER" id="PTHR44196:SF1">
    <property type="entry name" value="DEHYDROGENASE_REDUCTASE SDR FAMILY MEMBER 7B"/>
    <property type="match status" value="1"/>
</dbReference>